<proteinExistence type="inferred from homology"/>
<sequence length="314" mass="34996">MQDIAVQFEKHCWIHSVSLFPPQVHVGRSPLVHCGNYNDKFGAALPPIYLSTTFAFDSAEQGGRIFNLQEEGYVYTRIGNPTTTVLEKRMAHLEGSEKAIAFSSGMGAIASTFWTLLNATDHLLSSKTIYGGTHSLIEKGISRFQIKVDFADFTKLDEIKKKLKSNTKVVFFETPANPTLEILDIKAISDIVHQYNPQIQVIVDNTFSTPIITKPLIFGADIVIHSATKYINGHSDVMAGIVCGKSTLINKIRFEGLKDLTGAVLSPHDAFLVLRGLSTLELRLWRACKNARIIAARLKEHPKNLFRIFLIKLK</sequence>
<dbReference type="InterPro" id="IPR015421">
    <property type="entry name" value="PyrdxlP-dep_Trfase_major"/>
</dbReference>
<dbReference type="SUPFAM" id="SSF53383">
    <property type="entry name" value="PLP-dependent transferases"/>
    <property type="match status" value="1"/>
</dbReference>
<evidence type="ECO:0008006" key="7">
    <source>
        <dbReference type="Google" id="ProtNLM"/>
    </source>
</evidence>
<comment type="cofactor">
    <cofactor evidence="1 4">
        <name>pyridoxal 5'-phosphate</name>
        <dbReference type="ChEBI" id="CHEBI:597326"/>
    </cofactor>
</comment>
<dbReference type="PANTHER" id="PTHR11808:SF80">
    <property type="entry name" value="CYSTATHIONINE GAMMA-LYASE"/>
    <property type="match status" value="1"/>
</dbReference>
<protein>
    <recommendedName>
        <fullName evidence="7">Methionine gamma-lyase</fullName>
    </recommendedName>
</protein>
<dbReference type="InterPro" id="IPR000277">
    <property type="entry name" value="Cys/Met-Metab_PyrdxlP-dep_enz"/>
</dbReference>
<comment type="similarity">
    <text evidence="2 4">Belongs to the trans-sulfuration enzymes family.</text>
</comment>
<dbReference type="EMBL" id="AP026933">
    <property type="protein sequence ID" value="BDT03375.1"/>
    <property type="molecule type" value="Genomic_DNA"/>
</dbReference>
<keyword evidence="6" id="KW-1185">Reference proteome</keyword>
<organism evidence="5 6">
    <name type="scientific">Spiroplasma ixodetis</name>
    <dbReference type="NCBI Taxonomy" id="2141"/>
    <lineage>
        <taxon>Bacteria</taxon>
        <taxon>Bacillati</taxon>
        <taxon>Mycoplasmatota</taxon>
        <taxon>Mollicutes</taxon>
        <taxon>Entomoplasmatales</taxon>
        <taxon>Spiroplasmataceae</taxon>
        <taxon>Spiroplasma</taxon>
    </lineage>
</organism>
<keyword evidence="3 4" id="KW-0663">Pyridoxal phosphate</keyword>
<dbReference type="InterPro" id="IPR054542">
    <property type="entry name" value="Cys_met_metab_PP"/>
</dbReference>
<evidence type="ECO:0000256" key="1">
    <source>
        <dbReference type="ARBA" id="ARBA00001933"/>
    </source>
</evidence>
<dbReference type="InterPro" id="IPR015424">
    <property type="entry name" value="PyrdxlP-dep_Trfase"/>
</dbReference>
<evidence type="ECO:0000256" key="3">
    <source>
        <dbReference type="ARBA" id="ARBA00022898"/>
    </source>
</evidence>
<evidence type="ECO:0000256" key="4">
    <source>
        <dbReference type="RuleBase" id="RU362118"/>
    </source>
</evidence>
<reference evidence="5 6" key="1">
    <citation type="journal article" date="2022" name="Front. Microbiol.">
        <title>Male-killing mechanisms vary between Spiroplasma species.</title>
        <authorList>
            <person name="Arai H."/>
            <person name="Inoue M."/>
            <person name="Kageyama D."/>
        </authorList>
    </citation>
    <scope>NUCLEOTIDE SEQUENCE [LARGE SCALE GENOMIC DNA]</scope>
    <source>
        <strain evidence="6">sHm</strain>
    </source>
</reference>
<evidence type="ECO:0000256" key="2">
    <source>
        <dbReference type="ARBA" id="ARBA00009077"/>
    </source>
</evidence>
<evidence type="ECO:0000313" key="6">
    <source>
        <dbReference type="Proteomes" id="UP001163387"/>
    </source>
</evidence>
<evidence type="ECO:0000313" key="5">
    <source>
        <dbReference type="EMBL" id="BDT03375.1"/>
    </source>
</evidence>
<dbReference type="Pfam" id="PF01053">
    <property type="entry name" value="Cys_Met_Meta_PP"/>
    <property type="match status" value="1"/>
</dbReference>
<dbReference type="PROSITE" id="PS00868">
    <property type="entry name" value="CYS_MET_METAB_PP"/>
    <property type="match status" value="1"/>
</dbReference>
<dbReference type="Proteomes" id="UP001163387">
    <property type="component" value="Chromosome"/>
</dbReference>
<dbReference type="Gene3D" id="3.40.640.10">
    <property type="entry name" value="Type I PLP-dependent aspartate aminotransferase-like (Major domain)"/>
    <property type="match status" value="1"/>
</dbReference>
<name>A0ABM8BU80_9MOLU</name>
<dbReference type="PANTHER" id="PTHR11808">
    <property type="entry name" value="TRANS-SULFURATION ENZYME FAMILY MEMBER"/>
    <property type="match status" value="1"/>
</dbReference>
<accession>A0ABM8BU80</accession>
<gene>
    <name evidence="5" type="ORF">SHM_10210</name>
</gene>